<gene>
    <name evidence="2" type="ORF">TKK_004586</name>
</gene>
<evidence type="ECO:0000313" key="2">
    <source>
        <dbReference type="EMBL" id="KAL3402658.1"/>
    </source>
</evidence>
<dbReference type="Pfam" id="PF03372">
    <property type="entry name" value="Exo_endo_phos"/>
    <property type="match status" value="1"/>
</dbReference>
<dbReference type="InterPro" id="IPR005135">
    <property type="entry name" value="Endo/exonuclease/phosphatase"/>
</dbReference>
<dbReference type="Gene3D" id="3.60.10.10">
    <property type="entry name" value="Endonuclease/exonuclease/phosphatase"/>
    <property type="match status" value="1"/>
</dbReference>
<comment type="caution">
    <text evidence="2">The sequence shown here is derived from an EMBL/GenBank/DDBJ whole genome shotgun (WGS) entry which is preliminary data.</text>
</comment>
<protein>
    <recommendedName>
        <fullName evidence="1">Endonuclease/exonuclease/phosphatase domain-containing protein</fullName>
    </recommendedName>
</protein>
<dbReference type="Proteomes" id="UP001627154">
    <property type="component" value="Unassembled WGS sequence"/>
</dbReference>
<dbReference type="SUPFAM" id="SSF56219">
    <property type="entry name" value="DNase I-like"/>
    <property type="match status" value="1"/>
</dbReference>
<evidence type="ECO:0000259" key="1">
    <source>
        <dbReference type="Pfam" id="PF03372"/>
    </source>
</evidence>
<dbReference type="AlphaFoldDB" id="A0ABD2XCT3"/>
<proteinExistence type="predicted"/>
<dbReference type="PANTHER" id="PTHR33776">
    <property type="entry name" value="ENDO/EXONUCLEASE/PHOSPHATASE DOMAIN-CONTAINING PROTEIN"/>
    <property type="match status" value="1"/>
</dbReference>
<organism evidence="2 3">
    <name type="scientific">Trichogramma kaykai</name>
    <dbReference type="NCBI Taxonomy" id="54128"/>
    <lineage>
        <taxon>Eukaryota</taxon>
        <taxon>Metazoa</taxon>
        <taxon>Ecdysozoa</taxon>
        <taxon>Arthropoda</taxon>
        <taxon>Hexapoda</taxon>
        <taxon>Insecta</taxon>
        <taxon>Pterygota</taxon>
        <taxon>Neoptera</taxon>
        <taxon>Endopterygota</taxon>
        <taxon>Hymenoptera</taxon>
        <taxon>Apocrita</taxon>
        <taxon>Proctotrupomorpha</taxon>
        <taxon>Chalcidoidea</taxon>
        <taxon>Trichogrammatidae</taxon>
        <taxon>Trichogramma</taxon>
    </lineage>
</organism>
<dbReference type="PANTHER" id="PTHR33776:SF3">
    <property type="entry name" value="PHD-TYPE DOMAIN-CONTAINING PROTEIN"/>
    <property type="match status" value="1"/>
</dbReference>
<accession>A0ABD2XCT3</accession>
<evidence type="ECO:0000313" key="3">
    <source>
        <dbReference type="Proteomes" id="UP001627154"/>
    </source>
</evidence>
<feature type="domain" description="Endonuclease/exonuclease/phosphatase" evidence="1">
    <location>
        <begin position="29"/>
        <end position="183"/>
    </location>
</feature>
<dbReference type="InterPro" id="IPR036691">
    <property type="entry name" value="Endo/exonu/phosph_ase_sf"/>
</dbReference>
<sequence>MPSVHRFNSRPLSKSRPLVRKNLKIGCININRFSANFNLLEQRILSGTYDIVSVVETFLESSDNISPFHIAGYNFLHCHRRGKEGGGVGLYVREELAIEKIVATESIYDYTPEYQIISIKNANNMKLLFATVYRSPEAGYPEEFFEVLYRLQPLYDNVIVTGDFNIHVNRPGDQHVGRLIKQLEQLSLHLVSTVPTNHVIYHDGSIYENCLDLVIVRDTSLIESFSRSSSPFAAAHDFIDFEYKLSHEIAPAVTKFTRDFRRVRTETFAPLVEREISIGFSRDGLSLFVVDEAAVGGRVVTRALLDLAVATLSSALLAAAYLVAPLSAPRPASRR</sequence>
<keyword evidence="3" id="KW-1185">Reference proteome</keyword>
<reference evidence="2 3" key="1">
    <citation type="journal article" date="2024" name="bioRxiv">
        <title>A reference genome for Trichogramma kaykai: A tiny desert-dwelling parasitoid wasp with competing sex-ratio distorters.</title>
        <authorList>
            <person name="Culotta J."/>
            <person name="Lindsey A.R."/>
        </authorList>
    </citation>
    <scope>NUCLEOTIDE SEQUENCE [LARGE SCALE GENOMIC DNA]</scope>
    <source>
        <strain evidence="2 3">KSX58</strain>
    </source>
</reference>
<name>A0ABD2XCT3_9HYME</name>
<dbReference type="EMBL" id="JBJJXI010000034">
    <property type="protein sequence ID" value="KAL3402658.1"/>
    <property type="molecule type" value="Genomic_DNA"/>
</dbReference>